<dbReference type="FunFam" id="3.10.129.10:FF:000042">
    <property type="entry name" value="MaoC domain protein dehydratase"/>
    <property type="match status" value="1"/>
</dbReference>
<gene>
    <name evidence="3" type="ORF">QB898_09805</name>
</gene>
<dbReference type="SUPFAM" id="SSF54637">
    <property type="entry name" value="Thioesterase/thiol ester dehydrase-isomerase"/>
    <property type="match status" value="1"/>
</dbReference>
<comment type="caution">
    <text evidence="3">The sequence shown here is derived from an EMBL/GenBank/DDBJ whole genome shotgun (WGS) entry which is preliminary data.</text>
</comment>
<dbReference type="CDD" id="cd03449">
    <property type="entry name" value="R_hydratase"/>
    <property type="match status" value="1"/>
</dbReference>
<dbReference type="InterPro" id="IPR002539">
    <property type="entry name" value="MaoC-like_dom"/>
</dbReference>
<keyword evidence="4" id="KW-1185">Reference proteome</keyword>
<evidence type="ECO:0000313" key="3">
    <source>
        <dbReference type="EMBL" id="MDG9699999.1"/>
    </source>
</evidence>
<dbReference type="AlphaFoldDB" id="A0AAW6RM71"/>
<accession>A0AAW6RM71</accession>
<dbReference type="Proteomes" id="UP001237156">
    <property type="component" value="Unassembled WGS sequence"/>
</dbReference>
<name>A0AAW6RM71_9BURK</name>
<keyword evidence="1" id="KW-0456">Lyase</keyword>
<dbReference type="Gene3D" id="3.10.129.10">
    <property type="entry name" value="Hotdog Thioesterase"/>
    <property type="match status" value="1"/>
</dbReference>
<dbReference type="InterPro" id="IPR050965">
    <property type="entry name" value="UPF0336/Enoyl-CoA_hydratase"/>
</dbReference>
<organism evidence="3 4">
    <name type="scientific">Ottowia cancrivicina</name>
    <dbReference type="NCBI Taxonomy" id="3040346"/>
    <lineage>
        <taxon>Bacteria</taxon>
        <taxon>Pseudomonadati</taxon>
        <taxon>Pseudomonadota</taxon>
        <taxon>Betaproteobacteria</taxon>
        <taxon>Burkholderiales</taxon>
        <taxon>Comamonadaceae</taxon>
        <taxon>Ottowia</taxon>
    </lineage>
</organism>
<evidence type="ECO:0000256" key="1">
    <source>
        <dbReference type="ARBA" id="ARBA00023239"/>
    </source>
</evidence>
<evidence type="ECO:0000259" key="2">
    <source>
        <dbReference type="Pfam" id="PF01575"/>
    </source>
</evidence>
<proteinExistence type="predicted"/>
<dbReference type="GO" id="GO:0019171">
    <property type="term" value="F:(3R)-hydroxyacyl-[acyl-carrier-protein] dehydratase activity"/>
    <property type="evidence" value="ECO:0007669"/>
    <property type="project" value="TreeGrafter"/>
</dbReference>
<feature type="domain" description="MaoC-like" evidence="2">
    <location>
        <begin position="30"/>
        <end position="126"/>
    </location>
</feature>
<dbReference type="PANTHER" id="PTHR43437">
    <property type="entry name" value="HYDROXYACYL-THIOESTER DEHYDRATASE TYPE 2, MITOCHONDRIAL-RELATED"/>
    <property type="match status" value="1"/>
</dbReference>
<dbReference type="GO" id="GO:0006633">
    <property type="term" value="P:fatty acid biosynthetic process"/>
    <property type="evidence" value="ECO:0007669"/>
    <property type="project" value="TreeGrafter"/>
</dbReference>
<evidence type="ECO:0000313" key="4">
    <source>
        <dbReference type="Proteomes" id="UP001237156"/>
    </source>
</evidence>
<reference evidence="3 4" key="1">
    <citation type="submission" date="2023-04" db="EMBL/GenBank/DDBJ databases">
        <title>Ottowia paracancer sp. nov., isolated from human stomach.</title>
        <authorList>
            <person name="Song Y."/>
        </authorList>
    </citation>
    <scope>NUCLEOTIDE SEQUENCE [LARGE SCALE GENOMIC DNA]</scope>
    <source>
        <strain evidence="3 4">10c7w1</strain>
    </source>
</reference>
<protein>
    <submittedName>
        <fullName evidence="3">MaoC/PaaZ C-terminal domain-containing protein</fullName>
    </submittedName>
</protein>
<dbReference type="EMBL" id="JARVII010000020">
    <property type="protein sequence ID" value="MDG9699999.1"/>
    <property type="molecule type" value="Genomic_DNA"/>
</dbReference>
<dbReference type="Pfam" id="PF01575">
    <property type="entry name" value="MaoC_dehydratas"/>
    <property type="match status" value="1"/>
</dbReference>
<dbReference type="RefSeq" id="WP_102284127.1">
    <property type="nucleotide sequence ID" value="NZ_JARVII010000020.1"/>
</dbReference>
<dbReference type="PANTHER" id="PTHR43437:SF3">
    <property type="entry name" value="HYDROXYACYL-THIOESTER DEHYDRATASE TYPE 2, MITOCHONDRIAL"/>
    <property type="match status" value="1"/>
</dbReference>
<sequence length="176" mass="18795">MKPETQSNASAHEWIENVTFDELRVGQSAQMTRQVSGQDILAFAAVSGDVNPAHLDVAYARDTLFHGVIAHGMLGGALISAVLGTQLPGPGTIYLEQSLQFMRPVHIGDELTASVTVASLEAAKKRVTLDCEVTNQKGERVISGKAYVMAPVAKVRQPRPSLVLPHIEPPAAFTVA</sequence>
<dbReference type="InterPro" id="IPR029069">
    <property type="entry name" value="HotDog_dom_sf"/>
</dbReference>